<protein>
    <submittedName>
        <fullName evidence="1">Uncharacterized protein</fullName>
    </submittedName>
</protein>
<keyword evidence="3" id="KW-1185">Reference proteome</keyword>
<dbReference type="AlphaFoldDB" id="A0A0F5L489"/>
<gene>
    <name evidence="2" type="ORF">SAMN02745223_02643</name>
    <name evidence="1" type="ORF">VW29_18850</name>
</gene>
<dbReference type="OrthoDB" id="7856862at2"/>
<name>A0A0F5L489_9HYPH</name>
<dbReference type="STRING" id="1121477.SAMN02745223_02643"/>
<dbReference type="Pfam" id="PF22278">
    <property type="entry name" value="DUF6958"/>
    <property type="match status" value="1"/>
</dbReference>
<evidence type="ECO:0000313" key="3">
    <source>
        <dbReference type="Proteomes" id="UP000033608"/>
    </source>
</evidence>
<evidence type="ECO:0000313" key="4">
    <source>
        <dbReference type="Proteomes" id="UP000184533"/>
    </source>
</evidence>
<proteinExistence type="predicted"/>
<sequence length="99" mass="10660">MADKIDVENVGQPGKTYRVDADKYAAMKAAVLQVLPDVAPGMPVADIIAAVKPHLPEALFPGGDTAGWWVKCVQLDLEAKKVIARTPAPVRLYRLQSGH</sequence>
<organism evidence="1 3">
    <name type="scientific">Devosia limi DSM 17137</name>
    <dbReference type="NCBI Taxonomy" id="1121477"/>
    <lineage>
        <taxon>Bacteria</taxon>
        <taxon>Pseudomonadati</taxon>
        <taxon>Pseudomonadota</taxon>
        <taxon>Alphaproteobacteria</taxon>
        <taxon>Hyphomicrobiales</taxon>
        <taxon>Devosiaceae</taxon>
        <taxon>Devosia</taxon>
    </lineage>
</organism>
<evidence type="ECO:0000313" key="2">
    <source>
        <dbReference type="EMBL" id="SHF42998.1"/>
    </source>
</evidence>
<dbReference type="Proteomes" id="UP000184533">
    <property type="component" value="Unassembled WGS sequence"/>
</dbReference>
<dbReference type="EMBL" id="LAJF01000143">
    <property type="protein sequence ID" value="KKB77025.1"/>
    <property type="molecule type" value="Genomic_DNA"/>
</dbReference>
<dbReference type="RefSeq" id="WP_046136828.1">
    <property type="nucleotide sequence ID" value="NZ_FQVC01000007.1"/>
</dbReference>
<accession>A0A0F5L489</accession>
<reference evidence="2 4" key="2">
    <citation type="submission" date="2016-11" db="EMBL/GenBank/DDBJ databases">
        <authorList>
            <person name="Jaros S."/>
            <person name="Januszkiewicz K."/>
            <person name="Wedrychowicz H."/>
        </authorList>
    </citation>
    <scope>NUCLEOTIDE SEQUENCE [LARGE SCALE GENOMIC DNA]</scope>
    <source>
        <strain evidence="2 4">DSM 17137</strain>
    </source>
</reference>
<dbReference type="Proteomes" id="UP000033608">
    <property type="component" value="Unassembled WGS sequence"/>
</dbReference>
<dbReference type="EMBL" id="FQVC01000007">
    <property type="protein sequence ID" value="SHF42998.1"/>
    <property type="molecule type" value="Genomic_DNA"/>
</dbReference>
<evidence type="ECO:0000313" key="1">
    <source>
        <dbReference type="EMBL" id="KKB77025.1"/>
    </source>
</evidence>
<dbReference type="PATRIC" id="fig|1121477.3.peg.542"/>
<dbReference type="InterPro" id="IPR054233">
    <property type="entry name" value="DUF6958"/>
</dbReference>
<reference evidence="1 3" key="1">
    <citation type="submission" date="2015-03" db="EMBL/GenBank/DDBJ databases">
        <authorList>
            <person name="Hassan Y.I."/>
            <person name="Lepp D."/>
            <person name="Zhou T."/>
        </authorList>
    </citation>
    <scope>NUCLEOTIDE SEQUENCE [LARGE SCALE GENOMIC DNA]</scope>
    <source>
        <strain evidence="1 3">DSM 17137</strain>
    </source>
</reference>